<dbReference type="InterPro" id="IPR013783">
    <property type="entry name" value="Ig-like_fold"/>
</dbReference>
<reference evidence="5 6" key="1">
    <citation type="submission" date="2018-03" db="EMBL/GenBank/DDBJ databases">
        <title>Finding Nemo's genes: A chromosome-scale reference assembly of the genome of the orange clownfish Amphiprion percula.</title>
        <authorList>
            <person name="Lehmann R."/>
        </authorList>
    </citation>
    <scope>NUCLEOTIDE SEQUENCE</scope>
</reference>
<organism evidence="5 6">
    <name type="scientific">Amphiprion percula</name>
    <name type="common">Orange clownfish</name>
    <name type="synonym">Lutjanus percula</name>
    <dbReference type="NCBI Taxonomy" id="161767"/>
    <lineage>
        <taxon>Eukaryota</taxon>
        <taxon>Metazoa</taxon>
        <taxon>Chordata</taxon>
        <taxon>Craniata</taxon>
        <taxon>Vertebrata</taxon>
        <taxon>Euteleostomi</taxon>
        <taxon>Actinopterygii</taxon>
        <taxon>Neopterygii</taxon>
        <taxon>Teleostei</taxon>
        <taxon>Neoteleostei</taxon>
        <taxon>Acanthomorphata</taxon>
        <taxon>Ovalentaria</taxon>
        <taxon>Pomacentridae</taxon>
        <taxon>Amphiprion</taxon>
    </lineage>
</organism>
<dbReference type="InterPro" id="IPR036179">
    <property type="entry name" value="Ig-like_dom_sf"/>
</dbReference>
<evidence type="ECO:0000256" key="3">
    <source>
        <dbReference type="SAM" id="SignalP"/>
    </source>
</evidence>
<evidence type="ECO:0000259" key="4">
    <source>
        <dbReference type="PROSITE" id="PS50835"/>
    </source>
</evidence>
<dbReference type="Gene3D" id="2.60.40.10">
    <property type="entry name" value="Immunoglobulins"/>
    <property type="match status" value="2"/>
</dbReference>
<evidence type="ECO:0000313" key="5">
    <source>
        <dbReference type="Ensembl" id="ENSAPEP00000021321.1"/>
    </source>
</evidence>
<dbReference type="AlphaFoldDB" id="A0A3P8T9P2"/>
<keyword evidence="3" id="KW-0732">Signal</keyword>
<evidence type="ECO:0000256" key="2">
    <source>
        <dbReference type="SAM" id="Phobius"/>
    </source>
</evidence>
<dbReference type="PROSITE" id="PS50835">
    <property type="entry name" value="IG_LIKE"/>
    <property type="match status" value="1"/>
</dbReference>
<reference evidence="5" key="3">
    <citation type="submission" date="2025-09" db="UniProtKB">
        <authorList>
            <consortium name="Ensembl"/>
        </authorList>
    </citation>
    <scope>IDENTIFICATION</scope>
</reference>
<feature type="chain" id="PRO_5018262630" description="Ig-like domain-containing protein" evidence="3">
    <location>
        <begin position="24"/>
        <end position="388"/>
    </location>
</feature>
<dbReference type="GeneTree" id="ENSGT01150000286924"/>
<dbReference type="Proteomes" id="UP000265080">
    <property type="component" value="Chromosome 7"/>
</dbReference>
<feature type="signal peptide" evidence="3">
    <location>
        <begin position="1"/>
        <end position="23"/>
    </location>
</feature>
<feature type="transmembrane region" description="Helical" evidence="2">
    <location>
        <begin position="253"/>
        <end position="275"/>
    </location>
</feature>
<keyword evidence="2" id="KW-1133">Transmembrane helix</keyword>
<accession>A0A3P8T9P2</accession>
<keyword evidence="2" id="KW-0472">Membrane</keyword>
<protein>
    <recommendedName>
        <fullName evidence="4">Ig-like domain-containing protein</fullName>
    </recommendedName>
</protein>
<evidence type="ECO:0000256" key="1">
    <source>
        <dbReference type="SAM" id="MobiDB-lite"/>
    </source>
</evidence>
<dbReference type="InterPro" id="IPR007110">
    <property type="entry name" value="Ig-like_dom"/>
</dbReference>
<keyword evidence="2" id="KW-0812">Transmembrane</keyword>
<dbReference type="SUPFAM" id="SSF48726">
    <property type="entry name" value="Immunoglobulin"/>
    <property type="match status" value="2"/>
</dbReference>
<feature type="region of interest" description="Disordered" evidence="1">
    <location>
        <begin position="330"/>
        <end position="373"/>
    </location>
</feature>
<feature type="domain" description="Ig-like" evidence="4">
    <location>
        <begin position="148"/>
        <end position="241"/>
    </location>
</feature>
<dbReference type="Ensembl" id="ENSAPET00000021887.1">
    <property type="protein sequence ID" value="ENSAPEP00000021321.1"/>
    <property type="gene ID" value="ENSAPEG00000015207.1"/>
</dbReference>
<name>A0A3P8T9P2_AMPPE</name>
<keyword evidence="6" id="KW-1185">Reference proteome</keyword>
<dbReference type="PANTHER" id="PTHR46484:SF7">
    <property type="entry name" value="MYELIN-ASSOCIATED GLYCOPROTEIN-LIKE-RELATED"/>
    <property type="match status" value="1"/>
</dbReference>
<evidence type="ECO:0000313" key="6">
    <source>
        <dbReference type="Proteomes" id="UP000265080"/>
    </source>
</evidence>
<dbReference type="STRING" id="161767.ENSAPEP00000021321"/>
<dbReference type="OMA" id="QDGSMWN"/>
<dbReference type="PANTHER" id="PTHR46484">
    <property type="entry name" value="SI:CH211-171H4.5-RELATED"/>
    <property type="match status" value="1"/>
</dbReference>
<reference evidence="5" key="2">
    <citation type="submission" date="2025-08" db="UniProtKB">
        <authorList>
            <consortium name="Ensembl"/>
        </authorList>
    </citation>
    <scope>IDENTIFICATION</scope>
</reference>
<sequence length="388" mass="44412">MHKMRKTLMFCLLLAGICSPVFSGEWKAHVVKSLDALVSSCVVVPCSFTHPGGNLPNSRLRGIWHRHDKWNEIIYNEDNSKILDNFKGRTQMLGHLGQNNCTLEIVDIKDHDNGPFCFRIELVRTEDNEPTKDKFSFVEECVEFNMLPDVPAPTLNHPPTAIEGQPYTVTCSIIHTCPSHWPKLSWTWKTGEIIEYHKDIRSGNWETQSILAFVPEEKDDHSEITCTAEFFGGKTSSKTFSLYVKRTENYNHIIIPTVVAIGTAVIFGLLCIFMAKKYKRRIAELQNQDGSMWNRLSRLSRRIRPDRPAPSRSEQRRSIWSRFSRRPKGDMVDFGHTPNNVTCGADQKVSKPRFPSPKSQPKSYNYKEDLDDGDDYVNTADLNVYGNI</sequence>
<proteinExistence type="predicted"/>